<proteinExistence type="predicted"/>
<protein>
    <submittedName>
        <fullName evidence="1">Uncharacterized protein</fullName>
    </submittedName>
</protein>
<dbReference type="EMBL" id="REGN01003987">
    <property type="protein sequence ID" value="RNA19731.1"/>
    <property type="molecule type" value="Genomic_DNA"/>
</dbReference>
<organism evidence="1 2">
    <name type="scientific">Brachionus plicatilis</name>
    <name type="common">Marine rotifer</name>
    <name type="synonym">Brachionus muelleri</name>
    <dbReference type="NCBI Taxonomy" id="10195"/>
    <lineage>
        <taxon>Eukaryota</taxon>
        <taxon>Metazoa</taxon>
        <taxon>Spiralia</taxon>
        <taxon>Gnathifera</taxon>
        <taxon>Rotifera</taxon>
        <taxon>Eurotatoria</taxon>
        <taxon>Monogononta</taxon>
        <taxon>Pseudotrocha</taxon>
        <taxon>Ploima</taxon>
        <taxon>Brachionidae</taxon>
        <taxon>Brachionus</taxon>
    </lineage>
</organism>
<evidence type="ECO:0000313" key="1">
    <source>
        <dbReference type="EMBL" id="RNA19731.1"/>
    </source>
</evidence>
<name>A0A3M7R8I4_BRAPC</name>
<evidence type="ECO:0000313" key="2">
    <source>
        <dbReference type="Proteomes" id="UP000276133"/>
    </source>
</evidence>
<sequence>MAGTSLLCFKTNCYFRKIHRLFRPDYFLLFSPYAIKLKRSVYKIKFAKTALHLSSIILNFKFNIFPVFCRKRFSLLFNPFVTIFIIKLKIELNSLIKI</sequence>
<accession>A0A3M7R8I4</accession>
<comment type="caution">
    <text evidence="1">The sequence shown here is derived from an EMBL/GenBank/DDBJ whole genome shotgun (WGS) entry which is preliminary data.</text>
</comment>
<dbReference type="AlphaFoldDB" id="A0A3M7R8I4"/>
<dbReference type="Proteomes" id="UP000276133">
    <property type="component" value="Unassembled WGS sequence"/>
</dbReference>
<gene>
    <name evidence="1" type="ORF">BpHYR1_040287</name>
</gene>
<keyword evidence="2" id="KW-1185">Reference proteome</keyword>
<reference evidence="1 2" key="1">
    <citation type="journal article" date="2018" name="Sci. Rep.">
        <title>Genomic signatures of local adaptation to the degree of environmental predictability in rotifers.</title>
        <authorList>
            <person name="Franch-Gras L."/>
            <person name="Hahn C."/>
            <person name="Garcia-Roger E.M."/>
            <person name="Carmona M.J."/>
            <person name="Serra M."/>
            <person name="Gomez A."/>
        </authorList>
    </citation>
    <scope>NUCLEOTIDE SEQUENCE [LARGE SCALE GENOMIC DNA]</scope>
    <source>
        <strain evidence="1">HYR1</strain>
    </source>
</reference>